<reference evidence="15 16" key="1">
    <citation type="submission" date="2017-03" db="EMBL/GenBank/DDBJ databases">
        <title>Genome sequencing of Shewanella japonica KCTC 22435.</title>
        <authorList>
            <person name="Kim K.M."/>
        </authorList>
    </citation>
    <scope>NUCLEOTIDE SEQUENCE [LARGE SCALE GENOMIC DNA]</scope>
    <source>
        <strain evidence="15 16">KCTC 22435</strain>
    </source>
</reference>
<evidence type="ECO:0000259" key="12">
    <source>
        <dbReference type="Pfam" id="PF00441"/>
    </source>
</evidence>
<evidence type="ECO:0000256" key="1">
    <source>
        <dbReference type="ARBA" id="ARBA00001974"/>
    </source>
</evidence>
<dbReference type="Gene3D" id="1.20.140.10">
    <property type="entry name" value="Butyryl-CoA Dehydrogenase, subunit A, domain 3"/>
    <property type="match status" value="1"/>
</dbReference>
<dbReference type="Proteomes" id="UP000191820">
    <property type="component" value="Chromosome"/>
</dbReference>
<protein>
    <recommendedName>
        <fullName evidence="5">Isovaleryl-CoA dehydrogenase, mitochondrial</fullName>
        <ecNumber evidence="4">1.3.8.4</ecNumber>
    </recommendedName>
</protein>
<evidence type="ECO:0000256" key="11">
    <source>
        <dbReference type="RuleBase" id="RU362125"/>
    </source>
</evidence>
<evidence type="ECO:0000256" key="5">
    <source>
        <dbReference type="ARBA" id="ARBA00018258"/>
    </source>
</evidence>
<evidence type="ECO:0000256" key="7">
    <source>
        <dbReference type="ARBA" id="ARBA00022827"/>
    </source>
</evidence>
<evidence type="ECO:0000256" key="6">
    <source>
        <dbReference type="ARBA" id="ARBA00022630"/>
    </source>
</evidence>
<dbReference type="SUPFAM" id="SSF56645">
    <property type="entry name" value="Acyl-CoA dehydrogenase NM domain-like"/>
    <property type="match status" value="1"/>
</dbReference>
<name>A0ABM6JPS7_9GAMM</name>
<dbReference type="SUPFAM" id="SSF47203">
    <property type="entry name" value="Acyl-CoA dehydrogenase C-terminal domain-like"/>
    <property type="match status" value="1"/>
</dbReference>
<gene>
    <name evidence="15" type="ORF">SJ2017_2831</name>
</gene>
<dbReference type="RefSeq" id="WP_055026074.1">
    <property type="nucleotide sequence ID" value="NZ_CANMJJ010000005.1"/>
</dbReference>
<sequence>MTSLYTSLNFGLGEDVDMLRDAINDFATNEIAPIAAQVDQDNTFPNHMWPVLGEMGLLGVTVPEEFGGANMGYLAHVVAMEEISRASASIGLSYGAHSNLCVNQINRNGNAAQKAKYLPKLVSGEHIGALAMSEPNAGSDVVSMKLHARKEGDRYILNGNKMWITNGPDADTLVIYAKTDIDKGPHGITAFIVEKTFKGFSTAQKLDKLGMRGSNTCELVFEDCEVPEENILGGLNNGVKVLMSGLDYERVVLSGGPLGIMNACMDIVVPYIHEREQFGKSIGEFQLIQGKIADMYTGMNAAKSYVYNVAKSCDRGETTRKDAAGAILYSAELATKMALDAIQLLGGNGYINEYATGRLLRDAKLYEIGAGTSEIRRMLIGRELFNETK</sequence>
<dbReference type="InterPro" id="IPR006091">
    <property type="entry name" value="Acyl-CoA_Oxase/DH_mid-dom"/>
</dbReference>
<dbReference type="InterPro" id="IPR013786">
    <property type="entry name" value="AcylCoA_DH/ox_N"/>
</dbReference>
<keyword evidence="16" id="KW-1185">Reference proteome</keyword>
<evidence type="ECO:0000256" key="3">
    <source>
        <dbReference type="ARBA" id="ARBA00009347"/>
    </source>
</evidence>
<organism evidence="15 16">
    <name type="scientific">Shewanella japonica</name>
    <dbReference type="NCBI Taxonomy" id="93973"/>
    <lineage>
        <taxon>Bacteria</taxon>
        <taxon>Pseudomonadati</taxon>
        <taxon>Pseudomonadota</taxon>
        <taxon>Gammaproteobacteria</taxon>
        <taxon>Alteromonadales</taxon>
        <taxon>Shewanellaceae</taxon>
        <taxon>Shewanella</taxon>
    </lineage>
</organism>
<evidence type="ECO:0000313" key="16">
    <source>
        <dbReference type="Proteomes" id="UP000191820"/>
    </source>
</evidence>
<evidence type="ECO:0000256" key="9">
    <source>
        <dbReference type="ARBA" id="ARBA00023002"/>
    </source>
</evidence>
<accession>A0ABM6JPS7</accession>
<comment type="pathway">
    <text evidence="2">Amino-acid degradation; L-leucine degradation; (S)-3-hydroxy-3-methylglutaryl-CoA from 3-isovaleryl-CoA: step 1/3.</text>
</comment>
<dbReference type="EMBL" id="CP020472">
    <property type="protein sequence ID" value="ARD23112.1"/>
    <property type="molecule type" value="Genomic_DNA"/>
</dbReference>
<feature type="domain" description="Acyl-CoA oxidase/dehydrogenase middle" evidence="13">
    <location>
        <begin position="129"/>
        <end position="224"/>
    </location>
</feature>
<dbReference type="InterPro" id="IPR046373">
    <property type="entry name" value="Acyl-CoA_Oxase/DH_mid-dom_sf"/>
</dbReference>
<proteinExistence type="inferred from homology"/>
<dbReference type="InterPro" id="IPR037069">
    <property type="entry name" value="AcylCoA_DH/ox_N_sf"/>
</dbReference>
<dbReference type="Gene3D" id="2.40.110.10">
    <property type="entry name" value="Butyryl-CoA Dehydrogenase, subunit A, domain 2"/>
    <property type="match status" value="1"/>
</dbReference>
<evidence type="ECO:0000259" key="14">
    <source>
        <dbReference type="Pfam" id="PF02771"/>
    </source>
</evidence>
<evidence type="ECO:0000256" key="2">
    <source>
        <dbReference type="ARBA" id="ARBA00004898"/>
    </source>
</evidence>
<feature type="domain" description="Acyl-CoA dehydrogenase/oxidase N-terminal" evidence="14">
    <location>
        <begin position="14"/>
        <end position="125"/>
    </location>
</feature>
<dbReference type="PIRSF" id="PIRSF016578">
    <property type="entry name" value="HsaA"/>
    <property type="match status" value="1"/>
</dbReference>
<dbReference type="InterPro" id="IPR036250">
    <property type="entry name" value="AcylCo_DH-like_C"/>
</dbReference>
<dbReference type="InterPro" id="IPR034183">
    <property type="entry name" value="IVD"/>
</dbReference>
<keyword evidence="6 11" id="KW-0285">Flavoprotein</keyword>
<dbReference type="PROSITE" id="PS00072">
    <property type="entry name" value="ACYL_COA_DH_1"/>
    <property type="match status" value="1"/>
</dbReference>
<dbReference type="CDD" id="cd01156">
    <property type="entry name" value="IVD"/>
    <property type="match status" value="1"/>
</dbReference>
<dbReference type="PANTHER" id="PTHR43884:SF12">
    <property type="entry name" value="ISOVALERYL-COA DEHYDROGENASE, MITOCHONDRIAL-RELATED"/>
    <property type="match status" value="1"/>
</dbReference>
<dbReference type="PROSITE" id="PS00073">
    <property type="entry name" value="ACYL_COA_DH_2"/>
    <property type="match status" value="1"/>
</dbReference>
<evidence type="ECO:0000313" key="15">
    <source>
        <dbReference type="EMBL" id="ARD23112.1"/>
    </source>
</evidence>
<dbReference type="Gene3D" id="1.10.540.10">
    <property type="entry name" value="Acyl-CoA dehydrogenase/oxidase, N-terminal domain"/>
    <property type="match status" value="1"/>
</dbReference>
<dbReference type="InterPro" id="IPR006089">
    <property type="entry name" value="Acyl-CoA_DH_CS"/>
</dbReference>
<evidence type="ECO:0000256" key="8">
    <source>
        <dbReference type="ARBA" id="ARBA00022946"/>
    </source>
</evidence>
<evidence type="ECO:0000259" key="13">
    <source>
        <dbReference type="Pfam" id="PF02770"/>
    </source>
</evidence>
<dbReference type="Pfam" id="PF02771">
    <property type="entry name" value="Acyl-CoA_dh_N"/>
    <property type="match status" value="1"/>
</dbReference>
<dbReference type="Pfam" id="PF00441">
    <property type="entry name" value="Acyl-CoA_dh_1"/>
    <property type="match status" value="1"/>
</dbReference>
<dbReference type="InterPro" id="IPR009075">
    <property type="entry name" value="AcylCo_DH/oxidase_C"/>
</dbReference>
<evidence type="ECO:0000256" key="4">
    <source>
        <dbReference type="ARBA" id="ARBA00012044"/>
    </source>
</evidence>
<comment type="catalytic activity">
    <reaction evidence="10">
        <text>3-methylbutanoyl-CoA + oxidized [electron-transfer flavoprotein] + H(+) = 3-methylbut-2-enoyl-CoA + reduced [electron-transfer flavoprotein]</text>
        <dbReference type="Rhea" id="RHEA:12276"/>
        <dbReference type="Rhea" id="RHEA-COMP:10685"/>
        <dbReference type="Rhea" id="RHEA-COMP:10686"/>
        <dbReference type="ChEBI" id="CHEBI:15378"/>
        <dbReference type="ChEBI" id="CHEBI:57344"/>
        <dbReference type="ChEBI" id="CHEBI:57345"/>
        <dbReference type="ChEBI" id="CHEBI:57692"/>
        <dbReference type="ChEBI" id="CHEBI:58307"/>
        <dbReference type="EC" id="1.3.8.4"/>
    </reaction>
</comment>
<keyword evidence="9 11" id="KW-0560">Oxidoreductase</keyword>
<comment type="cofactor">
    <cofactor evidence="1 11">
        <name>FAD</name>
        <dbReference type="ChEBI" id="CHEBI:57692"/>
    </cofactor>
</comment>
<comment type="similarity">
    <text evidence="3 11">Belongs to the acyl-CoA dehydrogenase family.</text>
</comment>
<keyword evidence="7 11" id="KW-0274">FAD</keyword>
<feature type="domain" description="Acyl-CoA dehydrogenase/oxidase C-terminal" evidence="12">
    <location>
        <begin position="236"/>
        <end position="384"/>
    </location>
</feature>
<dbReference type="EC" id="1.3.8.4" evidence="4"/>
<dbReference type="PANTHER" id="PTHR43884">
    <property type="entry name" value="ACYL-COA DEHYDROGENASE"/>
    <property type="match status" value="1"/>
</dbReference>
<keyword evidence="8" id="KW-0809">Transit peptide</keyword>
<evidence type="ECO:0000256" key="10">
    <source>
        <dbReference type="ARBA" id="ARBA00052875"/>
    </source>
</evidence>
<dbReference type="InterPro" id="IPR009100">
    <property type="entry name" value="AcylCoA_DH/oxidase_NM_dom_sf"/>
</dbReference>
<dbReference type="Pfam" id="PF02770">
    <property type="entry name" value="Acyl-CoA_dh_M"/>
    <property type="match status" value="1"/>
</dbReference>